<evidence type="ECO:0000259" key="2">
    <source>
        <dbReference type="Pfam" id="PF22622"/>
    </source>
</evidence>
<evidence type="ECO:0000313" key="4">
    <source>
        <dbReference type="Proteomes" id="UP000469452"/>
    </source>
</evidence>
<dbReference type="InterPro" id="IPR054357">
    <property type="entry name" value="MFE-2_N"/>
</dbReference>
<sequence>MIQIRRSVPELDAVRTMDQMHHDPTNQRVHVVRGRGRLLGEVTCDGRHVLAQRVIRFELLGGVLGRLKEPYVVKDPHVGFGDKRLRRHHHSIILHSPRRREFLLYNLTHRLLPKMDRHSIVVQLGFMAAYGEFGASYTQRDLLIYALGIGCGHYPHGERDKHVDAKFTTELHDQFAAFPLYPVVLLFKGTSQDTVAYPPPNLSWFPDGIPSFNPAGTLHAEQSIEIHRPLPSTGAAVTCHRRVVSFHPKGATSALLETEYKLVDESTRVPLCTIVMSSFLRGLESRFTGVGPKASKKPSMPQRKPDASLALPTWPSQAYFYRLSGDYNPLHCDPDMAQALGFQEPILHGLCSMGVAARALLHLCCDNDPTAFRKMSVRMTKPCIPGETLETSVWRVEGAPTVHFQTRVVERDVVVLDGGEFTFGPSARL</sequence>
<evidence type="ECO:0000313" key="3">
    <source>
        <dbReference type="EMBL" id="KAF0720871.1"/>
    </source>
</evidence>
<dbReference type="VEuPathDB" id="FungiDB:H257_01437"/>
<feature type="domain" description="MaoC-like" evidence="1">
    <location>
        <begin position="299"/>
        <end position="415"/>
    </location>
</feature>
<dbReference type="Proteomes" id="UP000469452">
    <property type="component" value="Unassembled WGS sequence"/>
</dbReference>
<comment type="caution">
    <text evidence="3">The sequence shown here is derived from an EMBL/GenBank/DDBJ whole genome shotgun (WGS) entry which is preliminary data.</text>
</comment>
<name>A0A6A5A826_APHAT</name>
<gene>
    <name evidence="3" type="ORF">AaE_010250</name>
</gene>
<dbReference type="GO" id="GO:0006635">
    <property type="term" value="P:fatty acid beta-oxidation"/>
    <property type="evidence" value="ECO:0007669"/>
    <property type="project" value="TreeGrafter"/>
</dbReference>
<dbReference type="Gene3D" id="3.10.129.10">
    <property type="entry name" value="Hotdog Thioesterase"/>
    <property type="match status" value="1"/>
</dbReference>
<dbReference type="CDD" id="cd03448">
    <property type="entry name" value="HDE_HSD"/>
    <property type="match status" value="1"/>
</dbReference>
<proteinExistence type="predicted"/>
<dbReference type="AlphaFoldDB" id="A0A6A5A826"/>
<dbReference type="EMBL" id="VJMI01016232">
    <property type="protein sequence ID" value="KAF0720871.1"/>
    <property type="molecule type" value="Genomic_DNA"/>
</dbReference>
<accession>A0A6A5A826</accession>
<dbReference type="GO" id="GO:0005777">
    <property type="term" value="C:peroxisome"/>
    <property type="evidence" value="ECO:0007669"/>
    <property type="project" value="TreeGrafter"/>
</dbReference>
<protein>
    <submittedName>
        <fullName evidence="3">Uncharacterized protein</fullName>
    </submittedName>
</protein>
<feature type="domain" description="Peroxisomal multifunctional enzyme type 2-like N-terminal" evidence="2">
    <location>
        <begin position="136"/>
        <end position="282"/>
    </location>
</feature>
<organism evidence="3 4">
    <name type="scientific">Aphanomyces astaci</name>
    <name type="common">Crayfish plague agent</name>
    <dbReference type="NCBI Taxonomy" id="112090"/>
    <lineage>
        <taxon>Eukaryota</taxon>
        <taxon>Sar</taxon>
        <taxon>Stramenopiles</taxon>
        <taxon>Oomycota</taxon>
        <taxon>Saprolegniomycetes</taxon>
        <taxon>Saprolegniales</taxon>
        <taxon>Verrucalvaceae</taxon>
        <taxon>Aphanomyces</taxon>
    </lineage>
</organism>
<reference evidence="3 4" key="1">
    <citation type="submission" date="2019-06" db="EMBL/GenBank/DDBJ databases">
        <title>Genomics analysis of Aphanomyces spp. identifies a new class of oomycete effector associated with host adaptation.</title>
        <authorList>
            <person name="Gaulin E."/>
        </authorList>
    </citation>
    <scope>NUCLEOTIDE SEQUENCE [LARGE SCALE GENOMIC DNA]</scope>
    <source>
        <strain evidence="3 4">E</strain>
    </source>
</reference>
<dbReference type="InterPro" id="IPR002539">
    <property type="entry name" value="MaoC-like_dom"/>
</dbReference>
<dbReference type="Pfam" id="PF01575">
    <property type="entry name" value="MaoC_dehydratas"/>
    <property type="match status" value="1"/>
</dbReference>
<dbReference type="GO" id="GO:0004300">
    <property type="term" value="F:enoyl-CoA hydratase activity"/>
    <property type="evidence" value="ECO:0007669"/>
    <property type="project" value="TreeGrafter"/>
</dbReference>
<dbReference type="PANTHER" id="PTHR13078">
    <property type="entry name" value="PEROXISOMAL MULTIFUNCTIONAL ENZYME TYPE 2-RELATED"/>
    <property type="match status" value="1"/>
</dbReference>
<dbReference type="GO" id="GO:0003857">
    <property type="term" value="F:(3S)-3-hydroxyacyl-CoA dehydrogenase (NAD+) activity"/>
    <property type="evidence" value="ECO:0007669"/>
    <property type="project" value="TreeGrafter"/>
</dbReference>
<dbReference type="GO" id="GO:0044594">
    <property type="term" value="F:17-beta-hydroxysteroid dehydrogenase (NAD+) activity"/>
    <property type="evidence" value="ECO:0007669"/>
    <property type="project" value="TreeGrafter"/>
</dbReference>
<dbReference type="SUPFAM" id="SSF54637">
    <property type="entry name" value="Thioesterase/thiol ester dehydrase-isomerase"/>
    <property type="match status" value="2"/>
</dbReference>
<dbReference type="Pfam" id="PF22622">
    <property type="entry name" value="MFE-2_hydrat-2_N"/>
    <property type="match status" value="1"/>
</dbReference>
<evidence type="ECO:0000259" key="1">
    <source>
        <dbReference type="Pfam" id="PF01575"/>
    </source>
</evidence>
<dbReference type="PANTHER" id="PTHR13078:SF56">
    <property type="entry name" value="PEROXISOMAL MULTIFUNCTIONAL ENZYME TYPE 2"/>
    <property type="match status" value="1"/>
</dbReference>
<dbReference type="InterPro" id="IPR029069">
    <property type="entry name" value="HotDog_dom_sf"/>
</dbReference>